<keyword evidence="2" id="KW-0966">Cell projection</keyword>
<sequence length="148" mass="15461">MSARGRFLFGAGGLAAGLMLAAAGVQAADRAWTRDQVSHGLQAQGRAVAVSYAPGPRDGGLSRAARITGVYASRDYDSAARIATRLCWGSAQGPCVPLRGRSVQTHAFDGRAAAGPLLLVHEVEDWGGGHPPVFVRGTVTVWFDLGLY</sequence>
<keyword evidence="1" id="KW-0732">Signal</keyword>
<dbReference type="AlphaFoldDB" id="A0AB39CUV2"/>
<evidence type="ECO:0000313" key="2">
    <source>
        <dbReference type="EMBL" id="XDJ46242.1"/>
    </source>
</evidence>
<keyword evidence="2" id="KW-0282">Flagellum</keyword>
<feature type="chain" id="PRO_5044259424" evidence="1">
    <location>
        <begin position="28"/>
        <end position="148"/>
    </location>
</feature>
<proteinExistence type="predicted"/>
<keyword evidence="2" id="KW-0969">Cilium</keyword>
<dbReference type="InterPro" id="IPR009420">
    <property type="entry name" value="FlhE"/>
</dbReference>
<evidence type="ECO:0000256" key="1">
    <source>
        <dbReference type="SAM" id="SignalP"/>
    </source>
</evidence>
<name>A0AB39CUV2_9BURK</name>
<dbReference type="RefSeq" id="WP_368639127.1">
    <property type="nucleotide sequence ID" value="NZ_CP158254.1"/>
</dbReference>
<feature type="signal peptide" evidence="1">
    <location>
        <begin position="1"/>
        <end position="27"/>
    </location>
</feature>
<organism evidence="2">
    <name type="scientific">Castellaniella ginsengisoli</name>
    <dbReference type="NCBI Taxonomy" id="546114"/>
    <lineage>
        <taxon>Bacteria</taxon>
        <taxon>Pseudomonadati</taxon>
        <taxon>Pseudomonadota</taxon>
        <taxon>Betaproteobacteria</taxon>
        <taxon>Burkholderiales</taxon>
        <taxon>Alcaligenaceae</taxon>
        <taxon>Castellaniella</taxon>
    </lineage>
</organism>
<dbReference type="Pfam" id="PF06366">
    <property type="entry name" value="FlhE"/>
    <property type="match status" value="1"/>
</dbReference>
<dbReference type="EMBL" id="CP158254">
    <property type="protein sequence ID" value="XDJ46242.1"/>
    <property type="molecule type" value="Genomic_DNA"/>
</dbReference>
<protein>
    <submittedName>
        <fullName evidence="2">Flagellar protein FlhE</fullName>
    </submittedName>
</protein>
<accession>A0AB39CUV2</accession>
<reference evidence="2" key="1">
    <citation type="submission" date="2024-05" db="EMBL/GenBank/DDBJ databases">
        <authorList>
            <person name="Luo Y.-C."/>
            <person name="Nicholds J."/>
            <person name="Mortimer T."/>
            <person name="Maboni G."/>
        </authorList>
    </citation>
    <scope>NUCLEOTIDE SEQUENCE</scope>
    <source>
        <strain evidence="2">151836</strain>
    </source>
</reference>
<gene>
    <name evidence="2" type="ORF">ABRZ04_07740</name>
</gene>